<evidence type="ECO:0000313" key="9">
    <source>
        <dbReference type="EMBL" id="CAD9314798.1"/>
    </source>
</evidence>
<dbReference type="InterPro" id="IPR044135">
    <property type="entry name" value="Met-tRNA-FMT_C"/>
</dbReference>
<dbReference type="SUPFAM" id="SSF53328">
    <property type="entry name" value="Formyltransferase"/>
    <property type="match status" value="1"/>
</dbReference>
<sequence>MGQLFWSKLGTLTMLAVVSSALVPSRQMIGVAAFQCHWATCGHHAVRNVRLVSLTKRAQSRTATLFSTDADSDTSASEKARVVFLGTPDVAAESLKAIVKDSQKNGSPYEVVGVITQPPKRRKRGKVTPSPVGLVAEELDIPVLCPEKAKDPEFLDELESTLRPDLCITAAYGQYLPKRFLAMPKYGTLNIHPSLLPRWRGASPVQRSLEAGDDPIGVSVLFTVSKMDAGPLVSQEEHKAHPNDQATVVLPYLFNVGTGLLLDALPKVISEEITMESATTQNEDEVTLAKMIDSSEGELTVWNDSATTCHNKVRAFSDWPGTYMFFRFGDDDTSDPVKVKIIQTQVLEETAVPTNQIELGPKKGDGLRIVCADGSILECLLVQPVTRKVMDAKSLVNGLQGKTMQWVQPPDAE</sequence>
<evidence type="ECO:0000256" key="5">
    <source>
        <dbReference type="ARBA" id="ARBA00022917"/>
    </source>
</evidence>
<feature type="domain" description="Formyl transferase C-terminal" evidence="8">
    <location>
        <begin position="301"/>
        <end position="399"/>
    </location>
</feature>
<accession>A0A7S1VY83</accession>
<evidence type="ECO:0000256" key="2">
    <source>
        <dbReference type="ARBA" id="ARBA00012261"/>
    </source>
</evidence>
<dbReference type="Gene3D" id="3.10.25.10">
    <property type="entry name" value="Formyl transferase, C-terminal domain"/>
    <property type="match status" value="1"/>
</dbReference>
<comment type="similarity">
    <text evidence="1">Belongs to the Fmt family.</text>
</comment>
<dbReference type="NCBIfam" id="TIGR00460">
    <property type="entry name" value="fmt"/>
    <property type="match status" value="1"/>
</dbReference>
<proteinExistence type="inferred from homology"/>
<evidence type="ECO:0000256" key="4">
    <source>
        <dbReference type="ARBA" id="ARBA00022679"/>
    </source>
</evidence>
<dbReference type="PANTHER" id="PTHR11138:SF5">
    <property type="entry name" value="METHIONYL-TRNA FORMYLTRANSFERASE, MITOCHONDRIAL"/>
    <property type="match status" value="1"/>
</dbReference>
<feature type="chain" id="PRO_5030632342" description="Methionyl-tRNA formyltransferase, mitochondrial" evidence="6">
    <location>
        <begin position="22"/>
        <end position="413"/>
    </location>
</feature>
<dbReference type="InterPro" id="IPR037022">
    <property type="entry name" value="Formyl_trans_C_sf"/>
</dbReference>
<dbReference type="InterPro" id="IPR005793">
    <property type="entry name" value="Formyl_trans_C"/>
</dbReference>
<dbReference type="GO" id="GO:0005739">
    <property type="term" value="C:mitochondrion"/>
    <property type="evidence" value="ECO:0007669"/>
    <property type="project" value="TreeGrafter"/>
</dbReference>
<dbReference type="PANTHER" id="PTHR11138">
    <property type="entry name" value="METHIONYL-TRNA FORMYLTRANSFERASE"/>
    <property type="match status" value="1"/>
</dbReference>
<evidence type="ECO:0000256" key="1">
    <source>
        <dbReference type="ARBA" id="ARBA00010699"/>
    </source>
</evidence>
<dbReference type="EMBL" id="HBGN01001798">
    <property type="protein sequence ID" value="CAD9314798.1"/>
    <property type="molecule type" value="Transcribed_RNA"/>
</dbReference>
<dbReference type="CDD" id="cd08646">
    <property type="entry name" value="FMT_core_Met-tRNA-FMT_N"/>
    <property type="match status" value="1"/>
</dbReference>
<gene>
    <name evidence="9" type="ORF">DBRI1063_LOCUS1204</name>
</gene>
<protein>
    <recommendedName>
        <fullName evidence="3">Methionyl-tRNA formyltransferase, mitochondrial</fullName>
        <ecNumber evidence="2">2.1.2.9</ecNumber>
    </recommendedName>
</protein>
<keyword evidence="6" id="KW-0732">Signal</keyword>
<evidence type="ECO:0000259" key="7">
    <source>
        <dbReference type="Pfam" id="PF00551"/>
    </source>
</evidence>
<reference evidence="9" key="1">
    <citation type="submission" date="2021-01" db="EMBL/GenBank/DDBJ databases">
        <authorList>
            <person name="Corre E."/>
            <person name="Pelletier E."/>
            <person name="Niang G."/>
            <person name="Scheremetjew M."/>
            <person name="Finn R."/>
            <person name="Kale V."/>
            <person name="Holt S."/>
            <person name="Cochrane G."/>
            <person name="Meng A."/>
            <person name="Brown T."/>
            <person name="Cohen L."/>
        </authorList>
    </citation>
    <scope>NUCLEOTIDE SEQUENCE</scope>
    <source>
        <strain evidence="9">Pop2</strain>
    </source>
</reference>
<evidence type="ECO:0000256" key="6">
    <source>
        <dbReference type="SAM" id="SignalP"/>
    </source>
</evidence>
<dbReference type="Gene3D" id="3.40.50.170">
    <property type="entry name" value="Formyl transferase, N-terminal domain"/>
    <property type="match status" value="1"/>
</dbReference>
<organism evidence="9">
    <name type="scientific">Ditylum brightwellii</name>
    <dbReference type="NCBI Taxonomy" id="49249"/>
    <lineage>
        <taxon>Eukaryota</taxon>
        <taxon>Sar</taxon>
        <taxon>Stramenopiles</taxon>
        <taxon>Ochrophyta</taxon>
        <taxon>Bacillariophyta</taxon>
        <taxon>Mediophyceae</taxon>
        <taxon>Lithodesmiophycidae</taxon>
        <taxon>Lithodesmiales</taxon>
        <taxon>Lithodesmiaceae</taxon>
        <taxon>Ditylum</taxon>
    </lineage>
</organism>
<dbReference type="EC" id="2.1.2.9" evidence="2"/>
<dbReference type="Pfam" id="PF02911">
    <property type="entry name" value="Formyl_trans_C"/>
    <property type="match status" value="1"/>
</dbReference>
<dbReference type="InterPro" id="IPR011034">
    <property type="entry name" value="Formyl_transferase-like_C_sf"/>
</dbReference>
<dbReference type="SUPFAM" id="SSF50486">
    <property type="entry name" value="FMT C-terminal domain-like"/>
    <property type="match status" value="1"/>
</dbReference>
<keyword evidence="5" id="KW-0648">Protein biosynthesis</keyword>
<dbReference type="InterPro" id="IPR005794">
    <property type="entry name" value="Fmt"/>
</dbReference>
<dbReference type="AlphaFoldDB" id="A0A7S1VY83"/>
<evidence type="ECO:0000259" key="8">
    <source>
        <dbReference type="Pfam" id="PF02911"/>
    </source>
</evidence>
<dbReference type="GO" id="GO:0004479">
    <property type="term" value="F:methionyl-tRNA formyltransferase activity"/>
    <property type="evidence" value="ECO:0007669"/>
    <property type="project" value="UniProtKB-EC"/>
</dbReference>
<feature type="signal peptide" evidence="6">
    <location>
        <begin position="1"/>
        <end position="21"/>
    </location>
</feature>
<dbReference type="CDD" id="cd08704">
    <property type="entry name" value="Met_tRNA_FMT_C"/>
    <property type="match status" value="1"/>
</dbReference>
<evidence type="ECO:0000256" key="3">
    <source>
        <dbReference type="ARBA" id="ARBA00014185"/>
    </source>
</evidence>
<dbReference type="InterPro" id="IPR036477">
    <property type="entry name" value="Formyl_transf_N_sf"/>
</dbReference>
<dbReference type="InterPro" id="IPR002376">
    <property type="entry name" value="Formyl_transf_N"/>
</dbReference>
<feature type="domain" description="Formyl transferase N-terminal" evidence="7">
    <location>
        <begin position="81"/>
        <end position="247"/>
    </location>
</feature>
<dbReference type="InterPro" id="IPR041711">
    <property type="entry name" value="Met-tRNA-FMT_N"/>
</dbReference>
<dbReference type="HAMAP" id="MF_00182">
    <property type="entry name" value="Formyl_trans"/>
    <property type="match status" value="1"/>
</dbReference>
<dbReference type="Pfam" id="PF00551">
    <property type="entry name" value="Formyl_trans_N"/>
    <property type="match status" value="1"/>
</dbReference>
<keyword evidence="4" id="KW-0808">Transferase</keyword>
<name>A0A7S1VY83_9STRA</name>